<dbReference type="Gene3D" id="3.30.30.30">
    <property type="match status" value="1"/>
</dbReference>
<dbReference type="SUPFAM" id="SSF100920">
    <property type="entry name" value="Heat shock protein 70kD (HSP70), peptide-binding domain"/>
    <property type="match status" value="1"/>
</dbReference>
<dbReference type="FunFam" id="2.60.34.10:FF:000002">
    <property type="entry name" value="Heat shock 70 kDa"/>
    <property type="match status" value="1"/>
</dbReference>
<accession>A0A1V0SLW0</accession>
<sequence length="593" mass="65804">MAAKSQSGANPQNTVYDSKRLIGRSFDDPTIQNDMKQWPFKVKRGSNDKPVISVTYKGEPKDFTPEEVSAMVLTKMKEIAESYLGYPVKRAVVTVPAYFNDAQRRATKDAGMISGLTVERIINEPTAAAIAYGLDKVNDGQERNVLIFDYGGGTLDVSVLTLDGGLFEVKSTAGNTHLGGQDLDSKIITWCFKEFKNKNKNVNIDEMMKSKRVLGRLRSAAERAKKTLSSSASATIEIESLFEGTDFTATLTRAKFEALCIDDFNKCMDPVDRALKDAKLAKADITDVVLIGGSTRIPKVRDLLKDFFNGKELKADINPDEAVAYGAAVQGAVLGKVQDEKLDQLLLVDVTPLSLGIETAGGVMTKIIPRNTTIPCCKENTFSTYSDNQPGVTVKVFEGEREFTKHNNLMGTFELTNLPPMPRGIPKILVKFDIDVNGILNVTATEESTNKSNKITIKNDKNRFTADELAKMVEDAQKFAEEDKKNKARLNARNELENYVYNVRNSCNGEEFKAKLGEETHKQIIDVVNETIQWLDEDEYTTEEYKERQKEVEAKIQPLMMKAYQGAGEDGTGFKPPQQDKTGNTQPTVDEVD</sequence>
<dbReference type="Gene3D" id="3.30.420.40">
    <property type="match status" value="2"/>
</dbReference>
<comment type="similarity">
    <text evidence="3">Belongs to the heat shock protein 70 family.</text>
</comment>
<feature type="region of interest" description="Disordered" evidence="4">
    <location>
        <begin position="1"/>
        <end position="20"/>
    </location>
</feature>
<evidence type="ECO:0000256" key="4">
    <source>
        <dbReference type="SAM" id="MobiDB-lite"/>
    </source>
</evidence>
<feature type="compositionally biased region" description="Polar residues" evidence="4">
    <location>
        <begin position="579"/>
        <end position="593"/>
    </location>
</feature>
<feature type="compositionally biased region" description="Polar residues" evidence="4">
    <location>
        <begin position="1"/>
        <end position="16"/>
    </location>
</feature>
<dbReference type="FunFam" id="3.90.640.10:FF:000002">
    <property type="entry name" value="Heat shock 70 kDa"/>
    <property type="match status" value="1"/>
</dbReference>
<protein>
    <submittedName>
        <fullName evidence="5">Hsp70 protein</fullName>
    </submittedName>
</protein>
<dbReference type="EMBL" id="KY684116">
    <property type="protein sequence ID" value="ARF12614.1"/>
    <property type="molecule type" value="Genomic_DNA"/>
</dbReference>
<dbReference type="GO" id="GO:0005524">
    <property type="term" value="F:ATP binding"/>
    <property type="evidence" value="ECO:0007669"/>
    <property type="project" value="UniProtKB-KW"/>
</dbReference>
<dbReference type="Gene3D" id="3.90.640.10">
    <property type="entry name" value="Actin, Chain A, domain 4"/>
    <property type="match status" value="1"/>
</dbReference>
<dbReference type="GO" id="GO:0140662">
    <property type="term" value="F:ATP-dependent protein folding chaperone"/>
    <property type="evidence" value="ECO:0007669"/>
    <property type="project" value="InterPro"/>
</dbReference>
<dbReference type="InterPro" id="IPR043129">
    <property type="entry name" value="ATPase_NBD"/>
</dbReference>
<dbReference type="PRINTS" id="PR00301">
    <property type="entry name" value="HEATSHOCK70"/>
</dbReference>
<dbReference type="InterPro" id="IPR013126">
    <property type="entry name" value="Hsp_70_fam"/>
</dbReference>
<name>A0A1V0SLW0_9VIRU</name>
<dbReference type="InterPro" id="IPR018181">
    <property type="entry name" value="Heat_shock_70_CS"/>
</dbReference>
<gene>
    <name evidence="5" type="ORF">Klosneuvirus_9_16</name>
</gene>
<dbReference type="Gene3D" id="1.20.1270.10">
    <property type="match status" value="1"/>
</dbReference>
<evidence type="ECO:0000256" key="2">
    <source>
        <dbReference type="ARBA" id="ARBA00022840"/>
    </source>
</evidence>
<dbReference type="InterPro" id="IPR029048">
    <property type="entry name" value="HSP70_C_sf"/>
</dbReference>
<dbReference type="FunFam" id="3.30.30.30:FF:000001">
    <property type="entry name" value="heat shock 70 kDa protein-like"/>
    <property type="match status" value="1"/>
</dbReference>
<evidence type="ECO:0000256" key="3">
    <source>
        <dbReference type="RuleBase" id="RU003322"/>
    </source>
</evidence>
<dbReference type="PROSITE" id="PS01036">
    <property type="entry name" value="HSP70_3"/>
    <property type="match status" value="1"/>
</dbReference>
<feature type="region of interest" description="Disordered" evidence="4">
    <location>
        <begin position="564"/>
        <end position="593"/>
    </location>
</feature>
<dbReference type="Pfam" id="PF00012">
    <property type="entry name" value="HSP70"/>
    <property type="match status" value="1"/>
</dbReference>
<keyword evidence="2 3" id="KW-0067">ATP-binding</keyword>
<evidence type="ECO:0000313" key="5">
    <source>
        <dbReference type="EMBL" id="ARF12614.1"/>
    </source>
</evidence>
<dbReference type="Gene3D" id="2.60.34.10">
    <property type="entry name" value="Substrate Binding Domain Of DNAk, Chain A, domain 1"/>
    <property type="match status" value="1"/>
</dbReference>
<dbReference type="SUPFAM" id="SSF53067">
    <property type="entry name" value="Actin-like ATPase domain"/>
    <property type="match status" value="2"/>
</dbReference>
<dbReference type="PANTHER" id="PTHR19375">
    <property type="entry name" value="HEAT SHOCK PROTEIN 70KDA"/>
    <property type="match status" value="1"/>
</dbReference>
<dbReference type="InterPro" id="IPR029047">
    <property type="entry name" value="HSP70_peptide-bd_sf"/>
</dbReference>
<keyword evidence="1 3" id="KW-0547">Nucleotide-binding</keyword>
<reference evidence="5" key="1">
    <citation type="journal article" date="2017" name="Science">
        <title>Giant viruses with an expanded complement of translation system components.</title>
        <authorList>
            <person name="Schulz F."/>
            <person name="Yutin N."/>
            <person name="Ivanova N.N."/>
            <person name="Ortega D.R."/>
            <person name="Lee T.K."/>
            <person name="Vierheilig J."/>
            <person name="Daims H."/>
            <person name="Horn M."/>
            <person name="Wagner M."/>
            <person name="Jensen G.J."/>
            <person name="Kyrpides N.C."/>
            <person name="Koonin E.V."/>
            <person name="Woyke T."/>
        </authorList>
    </citation>
    <scope>NUCLEOTIDE SEQUENCE</scope>
    <source>
        <strain evidence="5">KNV1</strain>
    </source>
</reference>
<proteinExistence type="inferred from homology"/>
<organism evidence="5">
    <name type="scientific">Klosneuvirus KNV1</name>
    <dbReference type="NCBI Taxonomy" id="1977640"/>
    <lineage>
        <taxon>Viruses</taxon>
        <taxon>Varidnaviria</taxon>
        <taxon>Bamfordvirae</taxon>
        <taxon>Nucleocytoviricota</taxon>
        <taxon>Megaviricetes</taxon>
        <taxon>Imitervirales</taxon>
        <taxon>Mimiviridae</taxon>
        <taxon>Klosneuvirinae</taxon>
        <taxon>Klosneuvirus</taxon>
    </lineage>
</organism>
<evidence type="ECO:0000256" key="1">
    <source>
        <dbReference type="ARBA" id="ARBA00022741"/>
    </source>
</evidence>
<dbReference type="SUPFAM" id="SSF100934">
    <property type="entry name" value="Heat shock protein 70kD (HSP70), C-terminal subdomain"/>
    <property type="match status" value="1"/>
</dbReference>